<keyword evidence="1" id="KW-0547">Nucleotide-binding</keyword>
<keyword evidence="1" id="KW-0067">ATP-binding</keyword>
<dbReference type="AlphaFoldDB" id="A0A1M7MTG8"/>
<gene>
    <name evidence="1" type="ORF">NCTC13533_01490</name>
</gene>
<proteinExistence type="predicted"/>
<name>A0A1M7MTG8_CHRCU</name>
<dbReference type="GO" id="GO:0005524">
    <property type="term" value="F:ATP binding"/>
    <property type="evidence" value="ECO:0007669"/>
    <property type="project" value="UniProtKB-KW"/>
</dbReference>
<reference evidence="1 2" key="1">
    <citation type="submission" date="2018-06" db="EMBL/GenBank/DDBJ databases">
        <authorList>
            <consortium name="Pathogen Informatics"/>
            <person name="Doyle S."/>
        </authorList>
    </citation>
    <scope>NUCLEOTIDE SEQUENCE [LARGE SCALE GENOMIC DNA]</scope>
    <source>
        <strain evidence="1 2">NCTC13533</strain>
    </source>
</reference>
<accession>A0A1M7MTG8</accession>
<evidence type="ECO:0000313" key="1">
    <source>
        <dbReference type="EMBL" id="STC94267.1"/>
    </source>
</evidence>
<organism evidence="1 2">
    <name type="scientific">Chryseobacterium carnipullorum</name>
    <dbReference type="NCBI Taxonomy" id="1124835"/>
    <lineage>
        <taxon>Bacteria</taxon>
        <taxon>Pseudomonadati</taxon>
        <taxon>Bacteroidota</taxon>
        <taxon>Flavobacteriia</taxon>
        <taxon>Flavobacteriales</taxon>
        <taxon>Weeksellaceae</taxon>
        <taxon>Chryseobacterium group</taxon>
        <taxon>Chryseobacterium</taxon>
    </lineage>
</organism>
<accession>A0A376DRJ1</accession>
<dbReference type="Proteomes" id="UP000255224">
    <property type="component" value="Unassembled WGS sequence"/>
</dbReference>
<dbReference type="RefSeq" id="WP_164466156.1">
    <property type="nucleotide sequence ID" value="NZ_CP033920.1"/>
</dbReference>
<protein>
    <submittedName>
        <fullName evidence="1">Multidrug transporter membrane component/ATP-binding component</fullName>
    </submittedName>
</protein>
<evidence type="ECO:0000313" key="2">
    <source>
        <dbReference type="Proteomes" id="UP000255224"/>
    </source>
</evidence>
<sequence>MATGQDPYFIKYFYKRVIPKLIKEGKIIIAVTHDEVSRTAFNGFYDNDL</sequence>
<dbReference type="EMBL" id="UFVQ01000003">
    <property type="protein sequence ID" value="STC94267.1"/>
    <property type="molecule type" value="Genomic_DNA"/>
</dbReference>